<feature type="region of interest" description="Disordered" evidence="1">
    <location>
        <begin position="54"/>
        <end position="89"/>
    </location>
</feature>
<organism evidence="2 3">
    <name type="scientific">Liparis tanakae</name>
    <name type="common">Tanaka's snailfish</name>
    <dbReference type="NCBI Taxonomy" id="230148"/>
    <lineage>
        <taxon>Eukaryota</taxon>
        <taxon>Metazoa</taxon>
        <taxon>Chordata</taxon>
        <taxon>Craniata</taxon>
        <taxon>Vertebrata</taxon>
        <taxon>Euteleostomi</taxon>
        <taxon>Actinopterygii</taxon>
        <taxon>Neopterygii</taxon>
        <taxon>Teleostei</taxon>
        <taxon>Neoteleostei</taxon>
        <taxon>Acanthomorphata</taxon>
        <taxon>Eupercaria</taxon>
        <taxon>Perciformes</taxon>
        <taxon>Cottioidei</taxon>
        <taxon>Cottales</taxon>
        <taxon>Liparidae</taxon>
        <taxon>Liparis</taxon>
    </lineage>
</organism>
<gene>
    <name evidence="2" type="ORF">EYF80_050293</name>
</gene>
<accession>A0A4Z2FE73</accession>
<dbReference type="Proteomes" id="UP000314294">
    <property type="component" value="Unassembled WGS sequence"/>
</dbReference>
<evidence type="ECO:0000256" key="1">
    <source>
        <dbReference type="SAM" id="MobiDB-lite"/>
    </source>
</evidence>
<reference evidence="2 3" key="1">
    <citation type="submission" date="2019-03" db="EMBL/GenBank/DDBJ databases">
        <title>First draft genome of Liparis tanakae, snailfish: a comprehensive survey of snailfish specific genes.</title>
        <authorList>
            <person name="Kim W."/>
            <person name="Song I."/>
            <person name="Jeong J.-H."/>
            <person name="Kim D."/>
            <person name="Kim S."/>
            <person name="Ryu S."/>
            <person name="Song J.Y."/>
            <person name="Lee S.K."/>
        </authorList>
    </citation>
    <scope>NUCLEOTIDE SEQUENCE [LARGE SCALE GENOMIC DNA]</scope>
    <source>
        <tissue evidence="2">Muscle</tissue>
    </source>
</reference>
<evidence type="ECO:0000313" key="2">
    <source>
        <dbReference type="EMBL" id="TNN39546.1"/>
    </source>
</evidence>
<dbReference type="AlphaFoldDB" id="A0A4Z2FE73"/>
<protein>
    <submittedName>
        <fullName evidence="2">Uncharacterized protein</fullName>
    </submittedName>
</protein>
<comment type="caution">
    <text evidence="2">The sequence shown here is derived from an EMBL/GenBank/DDBJ whole genome shotgun (WGS) entry which is preliminary data.</text>
</comment>
<name>A0A4Z2FE73_9TELE</name>
<evidence type="ECO:0000313" key="3">
    <source>
        <dbReference type="Proteomes" id="UP000314294"/>
    </source>
</evidence>
<keyword evidence="3" id="KW-1185">Reference proteome</keyword>
<dbReference type="EMBL" id="SRLO01001271">
    <property type="protein sequence ID" value="TNN39546.1"/>
    <property type="molecule type" value="Genomic_DNA"/>
</dbReference>
<sequence length="89" mass="9780">MVIFSQKNGANGRTLSCSNAAQDMQGGTEIYTNYFLRSTLEPPPSNVGLKAREMSVSGHKSEKLPSKLLGTKSQREREWSEAISEMKGT</sequence>
<proteinExistence type="predicted"/>